<dbReference type="PANTHER" id="PTHR30575:SF4">
    <property type="entry name" value="PEPTIDASE M20 DOMAIN-CONTAINING PROTEIN 2"/>
    <property type="match status" value="1"/>
</dbReference>
<organism evidence="3 4">
    <name type="scientific">Neurospora tetrasperma (strain FGSC 2508 / ATCC MYA-4615 / P0657)</name>
    <dbReference type="NCBI Taxonomy" id="510951"/>
    <lineage>
        <taxon>Eukaryota</taxon>
        <taxon>Fungi</taxon>
        <taxon>Dikarya</taxon>
        <taxon>Ascomycota</taxon>
        <taxon>Pezizomycotina</taxon>
        <taxon>Sordariomycetes</taxon>
        <taxon>Sordariomycetidae</taxon>
        <taxon>Sordariales</taxon>
        <taxon>Sordariaceae</taxon>
        <taxon>Neurospora</taxon>
    </lineage>
</organism>
<dbReference type="CDD" id="cd05672">
    <property type="entry name" value="M20_ACY1L2-like"/>
    <property type="match status" value="1"/>
</dbReference>
<dbReference type="Gene3D" id="3.40.630.10">
    <property type="entry name" value="Zn peptidases"/>
    <property type="match status" value="1"/>
</dbReference>
<evidence type="ECO:0000256" key="2">
    <source>
        <dbReference type="SAM" id="MobiDB-lite"/>
    </source>
</evidence>
<feature type="region of interest" description="Disordered" evidence="2">
    <location>
        <begin position="338"/>
        <end position="409"/>
    </location>
</feature>
<dbReference type="GO" id="GO:0016805">
    <property type="term" value="F:dipeptidase activity"/>
    <property type="evidence" value="ECO:0007669"/>
    <property type="project" value="TreeGrafter"/>
</dbReference>
<dbReference type="PANTHER" id="PTHR30575">
    <property type="entry name" value="PEPTIDASE M20"/>
    <property type="match status" value="1"/>
</dbReference>
<comment type="similarity">
    <text evidence="1">Belongs to the peptidase M20A family.</text>
</comment>
<protein>
    <recommendedName>
        <fullName evidence="5">Peptidase M20 domain-containing protein 2</fullName>
    </recommendedName>
</protein>
<dbReference type="AlphaFoldDB" id="F8MVI6"/>
<dbReference type="KEGG" id="nte:NEUTE1DRAFT118016"/>
<dbReference type="SUPFAM" id="SSF53187">
    <property type="entry name" value="Zn-dependent exopeptidases"/>
    <property type="match status" value="1"/>
</dbReference>
<evidence type="ECO:0000313" key="3">
    <source>
        <dbReference type="EMBL" id="EGO53938.1"/>
    </source>
</evidence>
<accession>F8MVI6</accession>
<name>F8MVI6_NEUT8</name>
<keyword evidence="4" id="KW-1185">Reference proteome</keyword>
<dbReference type="FunFam" id="3.30.70.360:FF:000004">
    <property type="entry name" value="Peptidase M20 domain-containing protein 2"/>
    <property type="match status" value="1"/>
</dbReference>
<dbReference type="RefSeq" id="XP_009853954.1">
    <property type="nucleotide sequence ID" value="XM_009855652.1"/>
</dbReference>
<dbReference type="InterPro" id="IPR036264">
    <property type="entry name" value="Bact_exopeptidase_dim_dom"/>
</dbReference>
<evidence type="ECO:0000313" key="4">
    <source>
        <dbReference type="Proteomes" id="UP000008065"/>
    </source>
</evidence>
<dbReference type="Pfam" id="PF01546">
    <property type="entry name" value="Peptidase_M20"/>
    <property type="match status" value="1"/>
</dbReference>
<dbReference type="SUPFAM" id="SSF55031">
    <property type="entry name" value="Bacterial exopeptidase dimerisation domain"/>
    <property type="match status" value="1"/>
</dbReference>
<dbReference type="GeneID" id="20823449"/>
<sequence>MATDSSTQTETLLSEMDEDDDFVIITHQDVNAARRPRFLNDISDYIDSIAEELWPINKKIHDKPELGYGEVIAHYTLTAYMKTQPGWTVTRSAYGMKTAWVAVYDTGKRGPCVSFNVEMDALPAIGHACGHNLIATASLAGALATVHLLSLYSLPGRVVLFGTPAEEGGGGKIRLLAAGAYKDYGVDISLISHPGTIPDCALTHTTAYIRMKVEYFGREAHAAAEPWLGVNALDALITAYNGISVLRQQTMPSDIIQGHITDGGAGPNIIHAYAAGIFVVRAATQRRLEALVEKVIGCFDAGAMATGAKVKVTRLMAYKDHVPNRLLARSYARYFNPLVPEEGDGGRDGDGNEAGGPSKIPEDQDVDEMRGRSGASSDQGDIAHAMPSIMPGFEIPPGPGGAGPHNPGFAESAGTRLAFERSLRVAKALAGTAIDVLTIDGLLEEVKKEWRRSMTGSRRETAGRTERLTTL</sequence>
<evidence type="ECO:0008006" key="5">
    <source>
        <dbReference type="Google" id="ProtNLM"/>
    </source>
</evidence>
<dbReference type="HOGENOM" id="CLU_031812_1_1_1"/>
<dbReference type="Proteomes" id="UP000008065">
    <property type="component" value="Unassembled WGS sequence"/>
</dbReference>
<dbReference type="Gene3D" id="3.30.70.360">
    <property type="match status" value="1"/>
</dbReference>
<dbReference type="OrthoDB" id="6119954at2759"/>
<dbReference type="InterPro" id="IPR002933">
    <property type="entry name" value="Peptidase_M20"/>
</dbReference>
<dbReference type="FunFam" id="3.40.630.10:FF:000071">
    <property type="entry name" value="Peptidase M20 domain-containing protein 2"/>
    <property type="match status" value="1"/>
</dbReference>
<proteinExistence type="inferred from homology"/>
<evidence type="ECO:0000256" key="1">
    <source>
        <dbReference type="ARBA" id="ARBA00006247"/>
    </source>
</evidence>
<dbReference type="EMBL" id="GL891307">
    <property type="protein sequence ID" value="EGO53938.1"/>
    <property type="molecule type" value="Genomic_DNA"/>
</dbReference>
<gene>
    <name evidence="3" type="ORF">NEUTE1DRAFT_118016</name>
</gene>
<dbReference type="VEuPathDB" id="FungiDB:NEUTE1DRAFT_118016"/>
<dbReference type="InterPro" id="IPR052030">
    <property type="entry name" value="Peptidase_M20/M20A_hydrolases"/>
</dbReference>
<reference evidence="4" key="1">
    <citation type="journal article" date="2011" name="Genetics">
        <title>Massive changes in genome architecture accompany the transition to self-fertility in the filamentous fungus Neurospora tetrasperma.</title>
        <authorList>
            <person name="Ellison C.E."/>
            <person name="Stajich J.E."/>
            <person name="Jacobson D.J."/>
            <person name="Natvig D.O."/>
            <person name="Lapidus A."/>
            <person name="Foster B."/>
            <person name="Aerts A."/>
            <person name="Riley R."/>
            <person name="Lindquist E.A."/>
            <person name="Grigoriev I.V."/>
            <person name="Taylor J.W."/>
        </authorList>
    </citation>
    <scope>NUCLEOTIDE SEQUENCE [LARGE SCALE GENOMIC DNA]</scope>
    <source>
        <strain evidence="4">FGSC 2508 / P0657</strain>
    </source>
</reference>